<proteinExistence type="predicted"/>
<feature type="region of interest" description="Disordered" evidence="1">
    <location>
        <begin position="84"/>
        <end position="113"/>
    </location>
</feature>
<gene>
    <name evidence="2" type="ORF">CSSPJE1EN1_LOCUS23146</name>
</gene>
<dbReference type="Proteomes" id="UP001497444">
    <property type="component" value="Chromosome 8"/>
</dbReference>
<keyword evidence="3" id="KW-1185">Reference proteome</keyword>
<sequence>MQAAKRQAWKCARSQSSVVGIEHLHSISLNAAQQHSRTMGKYFYLTYDEEGYRCKFGVYNLHLLTPPAFLSKWLSPTTTKRGLVPVSADAQHKAKLSRSSGSNREDGGGIVKG</sequence>
<reference evidence="2" key="1">
    <citation type="submission" date="2024-02" db="EMBL/GenBank/DDBJ databases">
        <authorList>
            <consortium name="ELIXIR-Norway"/>
            <consortium name="Elixir Norway"/>
        </authorList>
    </citation>
    <scope>NUCLEOTIDE SEQUENCE</scope>
</reference>
<evidence type="ECO:0000313" key="2">
    <source>
        <dbReference type="EMBL" id="CAK9277668.1"/>
    </source>
</evidence>
<evidence type="ECO:0000313" key="3">
    <source>
        <dbReference type="Proteomes" id="UP001497444"/>
    </source>
</evidence>
<accession>A0ABP0XEX4</accession>
<dbReference type="EMBL" id="OZ020103">
    <property type="protein sequence ID" value="CAK9277668.1"/>
    <property type="molecule type" value="Genomic_DNA"/>
</dbReference>
<evidence type="ECO:0000256" key="1">
    <source>
        <dbReference type="SAM" id="MobiDB-lite"/>
    </source>
</evidence>
<protein>
    <submittedName>
        <fullName evidence="2">Uncharacterized protein</fullName>
    </submittedName>
</protein>
<organism evidence="2 3">
    <name type="scientific">Sphagnum jensenii</name>
    <dbReference type="NCBI Taxonomy" id="128206"/>
    <lineage>
        <taxon>Eukaryota</taxon>
        <taxon>Viridiplantae</taxon>
        <taxon>Streptophyta</taxon>
        <taxon>Embryophyta</taxon>
        <taxon>Bryophyta</taxon>
        <taxon>Sphagnophytina</taxon>
        <taxon>Sphagnopsida</taxon>
        <taxon>Sphagnales</taxon>
        <taxon>Sphagnaceae</taxon>
        <taxon>Sphagnum</taxon>
    </lineage>
</organism>
<name>A0ABP0XEX4_9BRYO</name>